<reference evidence="2 3" key="1">
    <citation type="submission" date="2015-06" db="EMBL/GenBank/DDBJ databases">
        <title>Draft genome of the moderately acidophilic sulfate reducer Candidatus Desulfosporosinus acididurans strain M1.</title>
        <authorList>
            <person name="Poehlein A."/>
            <person name="Petzsch P."/>
            <person name="Johnson B.D."/>
            <person name="Schloemann M."/>
            <person name="Daniel R."/>
            <person name="Muehling M."/>
        </authorList>
    </citation>
    <scope>NUCLEOTIDE SEQUENCE [LARGE SCALE GENOMIC DNA]</scope>
    <source>
        <strain evidence="2 3">M1</strain>
    </source>
</reference>
<comment type="caution">
    <text evidence="2">The sequence shown here is derived from an EMBL/GenBank/DDBJ whole genome shotgun (WGS) entry which is preliminary data.</text>
</comment>
<proteinExistence type="predicted"/>
<gene>
    <name evidence="2" type="ORF">DEAC_c00020</name>
</gene>
<keyword evidence="3" id="KW-1185">Reference proteome</keyword>
<sequence length="75" mass="8363">MSGRCYTLHNGNKKLNGNFNTAIRGTTAAVIYLKTSNNYNAKEDQDDRKKAIISVSIICTFLFFLTTLVMVANIN</sequence>
<dbReference type="AlphaFoldDB" id="A0A0J1FX83"/>
<keyword evidence="1" id="KW-0812">Transmembrane</keyword>
<protein>
    <submittedName>
        <fullName evidence="2">Uncharacterized protein</fullName>
    </submittedName>
</protein>
<organism evidence="2 3">
    <name type="scientific">Desulfosporosinus acididurans</name>
    <dbReference type="NCBI Taxonomy" id="476652"/>
    <lineage>
        <taxon>Bacteria</taxon>
        <taxon>Bacillati</taxon>
        <taxon>Bacillota</taxon>
        <taxon>Clostridia</taxon>
        <taxon>Eubacteriales</taxon>
        <taxon>Desulfitobacteriaceae</taxon>
        <taxon>Desulfosporosinus</taxon>
    </lineage>
</organism>
<keyword evidence="1" id="KW-1133">Transmembrane helix</keyword>
<dbReference type="Proteomes" id="UP000036356">
    <property type="component" value="Unassembled WGS sequence"/>
</dbReference>
<dbReference type="RefSeq" id="WP_047808006.1">
    <property type="nucleotide sequence ID" value="NZ_LDZY01000001.1"/>
</dbReference>
<feature type="transmembrane region" description="Helical" evidence="1">
    <location>
        <begin position="51"/>
        <end position="74"/>
    </location>
</feature>
<evidence type="ECO:0000256" key="1">
    <source>
        <dbReference type="SAM" id="Phobius"/>
    </source>
</evidence>
<evidence type="ECO:0000313" key="3">
    <source>
        <dbReference type="Proteomes" id="UP000036356"/>
    </source>
</evidence>
<evidence type="ECO:0000313" key="2">
    <source>
        <dbReference type="EMBL" id="KLU67608.1"/>
    </source>
</evidence>
<dbReference type="PATRIC" id="fig|476652.3.peg.2"/>
<dbReference type="EMBL" id="LDZY01000001">
    <property type="protein sequence ID" value="KLU67608.1"/>
    <property type="molecule type" value="Genomic_DNA"/>
</dbReference>
<accession>A0A0J1FX83</accession>
<name>A0A0J1FX83_9FIRM</name>
<keyword evidence="1" id="KW-0472">Membrane</keyword>